<evidence type="ECO:0000313" key="3">
    <source>
        <dbReference type="Proteomes" id="UP001597391"/>
    </source>
</evidence>
<dbReference type="InterPro" id="IPR041497">
    <property type="entry name" value="Thump-like"/>
</dbReference>
<dbReference type="GO" id="GO:0008168">
    <property type="term" value="F:methyltransferase activity"/>
    <property type="evidence" value="ECO:0007669"/>
    <property type="project" value="UniProtKB-KW"/>
</dbReference>
<dbReference type="InterPro" id="IPR029063">
    <property type="entry name" value="SAM-dependent_MTases_sf"/>
</dbReference>
<dbReference type="Proteomes" id="UP001597391">
    <property type="component" value="Unassembled WGS sequence"/>
</dbReference>
<dbReference type="GO" id="GO:0032259">
    <property type="term" value="P:methylation"/>
    <property type="evidence" value="ECO:0007669"/>
    <property type="project" value="UniProtKB-KW"/>
</dbReference>
<dbReference type="Pfam" id="PF18096">
    <property type="entry name" value="Thump_like"/>
    <property type="match status" value="1"/>
</dbReference>
<keyword evidence="3" id="KW-1185">Reference proteome</keyword>
<name>A0ABW5XJH7_9MICO</name>
<accession>A0ABW5XJH7</accession>
<keyword evidence="2" id="KW-0808">Transferase</keyword>
<reference evidence="3" key="1">
    <citation type="journal article" date="2019" name="Int. J. Syst. Evol. Microbiol.">
        <title>The Global Catalogue of Microorganisms (GCM) 10K type strain sequencing project: providing services to taxonomists for standard genome sequencing and annotation.</title>
        <authorList>
            <consortium name="The Broad Institute Genomics Platform"/>
            <consortium name="The Broad Institute Genome Sequencing Center for Infectious Disease"/>
            <person name="Wu L."/>
            <person name="Ma J."/>
        </authorList>
    </citation>
    <scope>NUCLEOTIDE SEQUENCE [LARGE SCALE GENOMIC DNA]</scope>
    <source>
        <strain evidence="3">KCTC 33576</strain>
    </source>
</reference>
<keyword evidence="2" id="KW-0489">Methyltransferase</keyword>
<dbReference type="Gene3D" id="3.40.50.150">
    <property type="entry name" value="Vaccinia Virus protein VP39"/>
    <property type="match status" value="1"/>
</dbReference>
<evidence type="ECO:0000259" key="1">
    <source>
        <dbReference type="Pfam" id="PF18096"/>
    </source>
</evidence>
<dbReference type="RefSeq" id="WP_377467386.1">
    <property type="nucleotide sequence ID" value="NZ_JBHUOP010000005.1"/>
</dbReference>
<dbReference type="EMBL" id="JBHUOP010000005">
    <property type="protein sequence ID" value="MFD2841421.1"/>
    <property type="molecule type" value="Genomic_DNA"/>
</dbReference>
<organism evidence="2 3">
    <name type="scientific">Populibacterium corticicola</name>
    <dbReference type="NCBI Taxonomy" id="1812826"/>
    <lineage>
        <taxon>Bacteria</taxon>
        <taxon>Bacillati</taxon>
        <taxon>Actinomycetota</taxon>
        <taxon>Actinomycetes</taxon>
        <taxon>Micrococcales</taxon>
        <taxon>Jonesiaceae</taxon>
        <taxon>Populibacterium</taxon>
    </lineage>
</organism>
<proteinExistence type="predicted"/>
<sequence length="406" mass="43407">MDLALLEQLTSDTGRTLFADIATRQGEDPLRISAALRKAGYEPELIAAALTQTRLRTKAHAKLGDFAERMFFTANGVEQATRLSVAAHHAQRFLGAGITKVADLTSGIGADSMAFAALGLDVLATDIDPLTAAMAVENLRPFPNASVRTADGLATDFEAEGIDGIYADPARRDGTGRRVWTPESFLPPLDAVWNLRSRVAGVGLKLGPGIAHADIPDGCETQWVSIDGDVVEAGLWFGSVARREGFGALVLTTTPSGLRATEFTGDGLDGTVHTIDAASELREYLHEPDGAVIRAGLVAHLANELDGALIDPSIAYFTSDTPVYADGSSLSQAYRIVEAIPYNVKTLRAYLKDRKVGRVTIKKRGISVTPEQLRPQLALKGENEATIILTRVNDKKTAIIVDPLQP</sequence>
<dbReference type="SUPFAM" id="SSF53335">
    <property type="entry name" value="S-adenosyl-L-methionine-dependent methyltransferases"/>
    <property type="match status" value="1"/>
</dbReference>
<evidence type="ECO:0000313" key="2">
    <source>
        <dbReference type="EMBL" id="MFD2841421.1"/>
    </source>
</evidence>
<protein>
    <submittedName>
        <fullName evidence="2">SAM-dependent methyltransferase</fullName>
    </submittedName>
</protein>
<comment type="caution">
    <text evidence="2">The sequence shown here is derived from an EMBL/GenBank/DDBJ whole genome shotgun (WGS) entry which is preliminary data.</text>
</comment>
<dbReference type="CDD" id="cd02440">
    <property type="entry name" value="AdoMet_MTases"/>
    <property type="match status" value="1"/>
</dbReference>
<feature type="domain" description="THUMP-like" evidence="1">
    <location>
        <begin position="332"/>
        <end position="403"/>
    </location>
</feature>
<gene>
    <name evidence="2" type="ORF">ACFSYH_12720</name>
</gene>